<dbReference type="EMBL" id="BMFG01000025">
    <property type="protein sequence ID" value="GGD36728.1"/>
    <property type="molecule type" value="Genomic_DNA"/>
</dbReference>
<dbReference type="SMART" id="SM00388">
    <property type="entry name" value="HisKA"/>
    <property type="match status" value="1"/>
</dbReference>
<dbReference type="Pfam" id="PF00512">
    <property type="entry name" value="HisKA"/>
    <property type="match status" value="1"/>
</dbReference>
<keyword evidence="6" id="KW-0902">Two-component regulatory system</keyword>
<keyword evidence="7" id="KW-1133">Transmembrane helix</keyword>
<dbReference type="Gene3D" id="1.10.287.130">
    <property type="match status" value="1"/>
</dbReference>
<dbReference type="InterPro" id="IPR005467">
    <property type="entry name" value="His_kinase_dom"/>
</dbReference>
<dbReference type="CDD" id="cd00082">
    <property type="entry name" value="HisKA"/>
    <property type="match status" value="1"/>
</dbReference>
<reference evidence="9" key="2">
    <citation type="submission" date="2020-09" db="EMBL/GenBank/DDBJ databases">
        <authorList>
            <person name="Sun Q."/>
            <person name="Zhou Y."/>
        </authorList>
    </citation>
    <scope>NUCLEOTIDE SEQUENCE</scope>
    <source>
        <strain evidence="9">CGMCC 1.12506</strain>
    </source>
</reference>
<dbReference type="InterPro" id="IPR003661">
    <property type="entry name" value="HisK_dim/P_dom"/>
</dbReference>
<keyword evidence="5" id="KW-0418">Kinase</keyword>
<evidence type="ECO:0000256" key="1">
    <source>
        <dbReference type="ARBA" id="ARBA00000085"/>
    </source>
</evidence>
<dbReference type="EC" id="2.7.13.3" evidence="2"/>
<dbReference type="RefSeq" id="WP_188363253.1">
    <property type="nucleotide sequence ID" value="NZ_BMFG01000025.1"/>
</dbReference>
<evidence type="ECO:0000256" key="2">
    <source>
        <dbReference type="ARBA" id="ARBA00012438"/>
    </source>
</evidence>
<comment type="caution">
    <text evidence="9">The sequence shown here is derived from an EMBL/GenBank/DDBJ whole genome shotgun (WGS) entry which is preliminary data.</text>
</comment>
<evidence type="ECO:0000256" key="6">
    <source>
        <dbReference type="ARBA" id="ARBA00023012"/>
    </source>
</evidence>
<feature type="domain" description="Histidine kinase" evidence="8">
    <location>
        <begin position="263"/>
        <end position="473"/>
    </location>
</feature>
<name>A0A916YAB9_9FLAO</name>
<sequence>MVPKKLLNSKNYWTDYYFLIVTVLVSSGLLIVVNFYTIRILSGSRAYINGESHYSKAQKDASRHLVAYLYNADSSAFQAFTKEITVPLGDQIARLEMNKEGNIATIKAGFVQGRNHEDDLNDMIWLYQNFKSFPFFSKAVAEWEVGDQKINALVAVASEIEAKINANTLTPQDQQLFVNQLNTIIDELTIKQSNFSKALGQGTRKVKSLLVVTNIFFIILIITFVSSYYFKMMRRLKANKIKLESANKQLKTANKELDRFVYSASHDLRSPITSLMGLVVIIKHEEDAEKRKEYVDMMSQILQSQDQFIKDIIDYSRNNKIKITIEKINLSYLINETVFQYQFTNHNLSMQVIQELETDYIYTDVLRLKIILNNLISNAFKYADLTKSENYIKVKSTLKGTTVTLEIEDNGMGINPQYLDKIFDMFFVTDSNKGSGLGLYIAKEAVENLNGTITAQSEPKAFTKFSITLPNQPDTKN</sequence>
<dbReference type="InterPro" id="IPR036890">
    <property type="entry name" value="HATPase_C_sf"/>
</dbReference>
<dbReference type="InterPro" id="IPR003594">
    <property type="entry name" value="HATPase_dom"/>
</dbReference>
<evidence type="ECO:0000256" key="7">
    <source>
        <dbReference type="SAM" id="Phobius"/>
    </source>
</evidence>
<evidence type="ECO:0000256" key="5">
    <source>
        <dbReference type="ARBA" id="ARBA00022777"/>
    </source>
</evidence>
<reference evidence="9" key="1">
    <citation type="journal article" date="2014" name="Int. J. Syst. Evol. Microbiol.">
        <title>Complete genome sequence of Corynebacterium casei LMG S-19264T (=DSM 44701T), isolated from a smear-ripened cheese.</title>
        <authorList>
            <consortium name="US DOE Joint Genome Institute (JGI-PGF)"/>
            <person name="Walter F."/>
            <person name="Albersmeier A."/>
            <person name="Kalinowski J."/>
            <person name="Ruckert C."/>
        </authorList>
    </citation>
    <scope>NUCLEOTIDE SEQUENCE</scope>
    <source>
        <strain evidence="9">CGMCC 1.12506</strain>
    </source>
</reference>
<dbReference type="AlphaFoldDB" id="A0A916YAB9"/>
<keyword evidence="3" id="KW-0597">Phosphoprotein</keyword>
<evidence type="ECO:0000313" key="9">
    <source>
        <dbReference type="EMBL" id="GGD36728.1"/>
    </source>
</evidence>
<dbReference type="GO" id="GO:0000155">
    <property type="term" value="F:phosphorelay sensor kinase activity"/>
    <property type="evidence" value="ECO:0007669"/>
    <property type="project" value="InterPro"/>
</dbReference>
<dbReference type="SUPFAM" id="SSF47384">
    <property type="entry name" value="Homodimeric domain of signal transducing histidine kinase"/>
    <property type="match status" value="1"/>
</dbReference>
<feature type="transmembrane region" description="Helical" evidence="7">
    <location>
        <begin position="209"/>
        <end position="230"/>
    </location>
</feature>
<dbReference type="InterPro" id="IPR036097">
    <property type="entry name" value="HisK_dim/P_sf"/>
</dbReference>
<organism evidence="9 10">
    <name type="scientific">Flavobacterium orientale</name>
    <dbReference type="NCBI Taxonomy" id="1756020"/>
    <lineage>
        <taxon>Bacteria</taxon>
        <taxon>Pseudomonadati</taxon>
        <taxon>Bacteroidota</taxon>
        <taxon>Flavobacteriia</taxon>
        <taxon>Flavobacteriales</taxon>
        <taxon>Flavobacteriaceae</taxon>
        <taxon>Flavobacterium</taxon>
    </lineage>
</organism>
<dbReference type="Gene3D" id="3.30.565.10">
    <property type="entry name" value="Histidine kinase-like ATPase, C-terminal domain"/>
    <property type="match status" value="1"/>
</dbReference>
<dbReference type="PROSITE" id="PS50109">
    <property type="entry name" value="HIS_KIN"/>
    <property type="match status" value="1"/>
</dbReference>
<evidence type="ECO:0000313" key="10">
    <source>
        <dbReference type="Proteomes" id="UP000625735"/>
    </source>
</evidence>
<evidence type="ECO:0000256" key="3">
    <source>
        <dbReference type="ARBA" id="ARBA00022553"/>
    </source>
</evidence>
<keyword evidence="10" id="KW-1185">Reference proteome</keyword>
<keyword evidence="7" id="KW-0472">Membrane</keyword>
<keyword evidence="7" id="KW-0812">Transmembrane</keyword>
<dbReference type="InterPro" id="IPR050736">
    <property type="entry name" value="Sensor_HK_Regulatory"/>
</dbReference>
<evidence type="ECO:0000259" key="8">
    <source>
        <dbReference type="PROSITE" id="PS50109"/>
    </source>
</evidence>
<proteinExistence type="predicted"/>
<dbReference type="SUPFAM" id="SSF55874">
    <property type="entry name" value="ATPase domain of HSP90 chaperone/DNA topoisomerase II/histidine kinase"/>
    <property type="match status" value="1"/>
</dbReference>
<dbReference type="PANTHER" id="PTHR43711">
    <property type="entry name" value="TWO-COMPONENT HISTIDINE KINASE"/>
    <property type="match status" value="1"/>
</dbReference>
<gene>
    <name evidence="9" type="ORF">GCM10011343_28120</name>
</gene>
<accession>A0A916YAB9</accession>
<dbReference type="InterPro" id="IPR004358">
    <property type="entry name" value="Sig_transdc_His_kin-like_C"/>
</dbReference>
<feature type="transmembrane region" description="Helical" evidence="7">
    <location>
        <begin position="16"/>
        <end position="36"/>
    </location>
</feature>
<evidence type="ECO:0000256" key="4">
    <source>
        <dbReference type="ARBA" id="ARBA00022679"/>
    </source>
</evidence>
<comment type="catalytic activity">
    <reaction evidence="1">
        <text>ATP + protein L-histidine = ADP + protein N-phospho-L-histidine.</text>
        <dbReference type="EC" id="2.7.13.3"/>
    </reaction>
</comment>
<dbReference type="Pfam" id="PF02518">
    <property type="entry name" value="HATPase_c"/>
    <property type="match status" value="1"/>
</dbReference>
<keyword evidence="4" id="KW-0808">Transferase</keyword>
<dbReference type="SMART" id="SM00387">
    <property type="entry name" value="HATPase_c"/>
    <property type="match status" value="1"/>
</dbReference>
<dbReference type="PANTHER" id="PTHR43711:SF1">
    <property type="entry name" value="HISTIDINE KINASE 1"/>
    <property type="match status" value="1"/>
</dbReference>
<protein>
    <recommendedName>
        <fullName evidence="2">histidine kinase</fullName>
        <ecNumber evidence="2">2.7.13.3</ecNumber>
    </recommendedName>
</protein>
<dbReference type="Proteomes" id="UP000625735">
    <property type="component" value="Unassembled WGS sequence"/>
</dbReference>
<dbReference type="PRINTS" id="PR00344">
    <property type="entry name" value="BCTRLSENSOR"/>
</dbReference>